<dbReference type="EMBL" id="UINC01128313">
    <property type="protein sequence ID" value="SVD07984.1"/>
    <property type="molecule type" value="Genomic_DNA"/>
</dbReference>
<sequence>MALTDDQIHEALSSILDRRDADAPGTVLGAGSDDLEVGLRYLEALVEGGWMVPTWSVEHG</sequence>
<dbReference type="AlphaFoldDB" id="A0A382SDK7"/>
<organism evidence="1">
    <name type="scientific">marine metagenome</name>
    <dbReference type="NCBI Taxonomy" id="408172"/>
    <lineage>
        <taxon>unclassified sequences</taxon>
        <taxon>metagenomes</taxon>
        <taxon>ecological metagenomes</taxon>
    </lineage>
</organism>
<protein>
    <submittedName>
        <fullName evidence="1">Uncharacterized protein</fullName>
    </submittedName>
</protein>
<feature type="non-terminal residue" evidence="1">
    <location>
        <position position="60"/>
    </location>
</feature>
<gene>
    <name evidence="1" type="ORF">METZ01_LOCUS360838</name>
</gene>
<reference evidence="1" key="1">
    <citation type="submission" date="2018-05" db="EMBL/GenBank/DDBJ databases">
        <authorList>
            <person name="Lanie J.A."/>
            <person name="Ng W.-L."/>
            <person name="Kazmierczak K.M."/>
            <person name="Andrzejewski T.M."/>
            <person name="Davidsen T.M."/>
            <person name="Wayne K.J."/>
            <person name="Tettelin H."/>
            <person name="Glass J.I."/>
            <person name="Rusch D."/>
            <person name="Podicherti R."/>
            <person name="Tsui H.-C.T."/>
            <person name="Winkler M.E."/>
        </authorList>
    </citation>
    <scope>NUCLEOTIDE SEQUENCE</scope>
</reference>
<proteinExistence type="predicted"/>
<accession>A0A382SDK7</accession>
<name>A0A382SDK7_9ZZZZ</name>
<evidence type="ECO:0000313" key="1">
    <source>
        <dbReference type="EMBL" id="SVD07984.1"/>
    </source>
</evidence>